<dbReference type="EMBL" id="JAGTXO010000010">
    <property type="protein sequence ID" value="KAG8465316.1"/>
    <property type="molecule type" value="Genomic_DNA"/>
</dbReference>
<protein>
    <recommendedName>
        <fullName evidence="1">(S)-ureidoglycine aminohydrolase cupin domain-containing protein</fullName>
    </recommendedName>
</protein>
<dbReference type="Gene3D" id="2.60.120.10">
    <property type="entry name" value="Jelly Rolls"/>
    <property type="match status" value="1"/>
</dbReference>
<proteinExistence type="predicted"/>
<dbReference type="Proteomes" id="UP000751190">
    <property type="component" value="Unassembled WGS sequence"/>
</dbReference>
<comment type="caution">
    <text evidence="2">The sequence shown here is derived from an EMBL/GenBank/DDBJ whole genome shotgun (WGS) entry which is preliminary data.</text>
</comment>
<organism evidence="2 3">
    <name type="scientific">Diacronema lutheri</name>
    <name type="common">Unicellular marine alga</name>
    <name type="synonym">Monochrysis lutheri</name>
    <dbReference type="NCBI Taxonomy" id="2081491"/>
    <lineage>
        <taxon>Eukaryota</taxon>
        <taxon>Haptista</taxon>
        <taxon>Haptophyta</taxon>
        <taxon>Pavlovophyceae</taxon>
        <taxon>Pavlovales</taxon>
        <taxon>Pavlovaceae</taxon>
        <taxon>Diacronema</taxon>
    </lineage>
</organism>
<dbReference type="InterPro" id="IPR014710">
    <property type="entry name" value="RmlC-like_jellyroll"/>
</dbReference>
<gene>
    <name evidence="2" type="ORF">KFE25_002623</name>
</gene>
<dbReference type="AlphaFoldDB" id="A0A8J5XHG5"/>
<dbReference type="OrthoDB" id="10260542at2759"/>
<sequence length="82" mass="9489">MAGPRPIHSDGFTSKFTVEKASEEMMRELSVKSWPTWSTAGSPKYKVGVKSPLKAGDFVTFPDEFECFWFVIDEIKKHYYLY</sequence>
<dbReference type="InterPro" id="IPR008579">
    <property type="entry name" value="UGlyAH_Cupin_dom"/>
</dbReference>
<accession>A0A8J5XHG5</accession>
<evidence type="ECO:0000313" key="3">
    <source>
        <dbReference type="Proteomes" id="UP000751190"/>
    </source>
</evidence>
<keyword evidence="3" id="KW-1185">Reference proteome</keyword>
<evidence type="ECO:0000259" key="1">
    <source>
        <dbReference type="Pfam" id="PF05899"/>
    </source>
</evidence>
<evidence type="ECO:0000313" key="2">
    <source>
        <dbReference type="EMBL" id="KAG8465316.1"/>
    </source>
</evidence>
<name>A0A8J5XHG5_DIALT</name>
<reference evidence="2" key="1">
    <citation type="submission" date="2021-05" db="EMBL/GenBank/DDBJ databases">
        <title>The genome of the haptophyte Pavlova lutheri (Diacronema luteri, Pavlovales) - a model for lipid biosynthesis in eukaryotic algae.</title>
        <authorList>
            <person name="Hulatt C.J."/>
            <person name="Posewitz M.C."/>
        </authorList>
    </citation>
    <scope>NUCLEOTIDE SEQUENCE</scope>
    <source>
        <strain evidence="2">NIVA-4/92</strain>
    </source>
</reference>
<dbReference type="Pfam" id="PF05899">
    <property type="entry name" value="Cupin_3"/>
    <property type="match status" value="1"/>
</dbReference>
<feature type="domain" description="(S)-ureidoglycine aminohydrolase cupin" evidence="1">
    <location>
        <begin position="49"/>
        <end position="79"/>
    </location>
</feature>